<sequence length="170" mass="18859">MQCVNITEILKSRSFRPGDESLLAVSDVSSLSQELLIVDVSVVLSTKVAVPEQQPGAEQPARCFIHGMCWLWLSPMVPAGIMEQERSFVTLRQKKTTERSDDAIRGTDAPPSIFHFSLCHHFADAVVFPARDAYSSFCIEARFHGSGVSNQEATRHQNPADWLSETKSIP</sequence>
<proteinExistence type="predicted"/>
<dbReference type="Proteomes" id="UP000296049">
    <property type="component" value="Unassembled WGS sequence"/>
</dbReference>
<evidence type="ECO:0000256" key="1">
    <source>
        <dbReference type="SAM" id="MobiDB-lite"/>
    </source>
</evidence>
<name>R0LRM8_ANAPL</name>
<dbReference type="AlphaFoldDB" id="R0LRM8"/>
<organism evidence="2 3">
    <name type="scientific">Anas platyrhynchos</name>
    <name type="common">Mallard</name>
    <name type="synonym">Anas boschas</name>
    <dbReference type="NCBI Taxonomy" id="8839"/>
    <lineage>
        <taxon>Eukaryota</taxon>
        <taxon>Metazoa</taxon>
        <taxon>Chordata</taxon>
        <taxon>Craniata</taxon>
        <taxon>Vertebrata</taxon>
        <taxon>Euteleostomi</taxon>
        <taxon>Archelosauria</taxon>
        <taxon>Archosauria</taxon>
        <taxon>Dinosauria</taxon>
        <taxon>Saurischia</taxon>
        <taxon>Theropoda</taxon>
        <taxon>Coelurosauria</taxon>
        <taxon>Aves</taxon>
        <taxon>Neognathae</taxon>
        <taxon>Galloanserae</taxon>
        <taxon>Anseriformes</taxon>
        <taxon>Anatidae</taxon>
        <taxon>Anatinae</taxon>
        <taxon>Anas</taxon>
    </lineage>
</organism>
<evidence type="ECO:0000313" key="3">
    <source>
        <dbReference type="Proteomes" id="UP000296049"/>
    </source>
</evidence>
<dbReference type="EMBL" id="KB742797">
    <property type="protein sequence ID" value="EOB04370.1"/>
    <property type="molecule type" value="Genomic_DNA"/>
</dbReference>
<accession>R0LRM8</accession>
<evidence type="ECO:0000313" key="2">
    <source>
        <dbReference type="EMBL" id="EOB04370.1"/>
    </source>
</evidence>
<feature type="region of interest" description="Disordered" evidence="1">
    <location>
        <begin position="148"/>
        <end position="170"/>
    </location>
</feature>
<keyword evidence="3" id="KW-1185">Reference proteome</keyword>
<reference evidence="3" key="1">
    <citation type="journal article" date="2013" name="Nat. Genet.">
        <title>The duck genome and transcriptome provide insight into an avian influenza virus reservoir species.</title>
        <authorList>
            <person name="Huang Y."/>
            <person name="Li Y."/>
            <person name="Burt D.W."/>
            <person name="Chen H."/>
            <person name="Zhang Y."/>
            <person name="Qian W."/>
            <person name="Kim H."/>
            <person name="Gan S."/>
            <person name="Zhao Y."/>
            <person name="Li J."/>
            <person name="Yi K."/>
            <person name="Feng H."/>
            <person name="Zhu P."/>
            <person name="Li B."/>
            <person name="Liu Q."/>
            <person name="Fairley S."/>
            <person name="Magor K.E."/>
            <person name="Du Z."/>
            <person name="Hu X."/>
            <person name="Goodman L."/>
            <person name="Tafer H."/>
            <person name="Vignal A."/>
            <person name="Lee T."/>
            <person name="Kim K.W."/>
            <person name="Sheng Z."/>
            <person name="An Y."/>
            <person name="Searle S."/>
            <person name="Herrero J."/>
            <person name="Groenen M.A."/>
            <person name="Crooijmans R.P."/>
            <person name="Faraut T."/>
            <person name="Cai Q."/>
            <person name="Webster R.G."/>
            <person name="Aldridge J.R."/>
            <person name="Warren W.C."/>
            <person name="Bartschat S."/>
            <person name="Kehr S."/>
            <person name="Marz M."/>
            <person name="Stadler P.F."/>
            <person name="Smith J."/>
            <person name="Kraus R.H."/>
            <person name="Zhao Y."/>
            <person name="Ren L."/>
            <person name="Fei J."/>
            <person name="Morisson M."/>
            <person name="Kaiser P."/>
            <person name="Griffin D.K."/>
            <person name="Rao M."/>
            <person name="Pitel F."/>
            <person name="Wang J."/>
            <person name="Li N."/>
        </authorList>
    </citation>
    <scope>NUCLEOTIDE SEQUENCE [LARGE SCALE GENOMIC DNA]</scope>
</reference>
<gene>
    <name evidence="2" type="ORF">Anapl_08904</name>
</gene>
<protein>
    <submittedName>
        <fullName evidence="2">Uncharacterized protein</fullName>
    </submittedName>
</protein>